<dbReference type="CDD" id="cd00577">
    <property type="entry name" value="PCNA"/>
    <property type="match status" value="1"/>
</dbReference>
<proteinExistence type="inferred from homology"/>
<evidence type="ECO:0008006" key="6">
    <source>
        <dbReference type="Google" id="ProtNLM"/>
    </source>
</evidence>
<dbReference type="GO" id="GO:0006272">
    <property type="term" value="P:leading strand elongation"/>
    <property type="evidence" value="ECO:0007669"/>
    <property type="project" value="TreeGrafter"/>
</dbReference>
<dbReference type="Pfam" id="PF00705">
    <property type="entry name" value="PCNA_N"/>
    <property type="match status" value="1"/>
</dbReference>
<evidence type="ECO:0000256" key="1">
    <source>
        <dbReference type="ARBA" id="ARBA00010462"/>
    </source>
</evidence>
<name>A0A6C0F3F8_9ZZZZ</name>
<feature type="domain" description="Proliferating cell nuclear antigen PCNA C-terminal" evidence="4">
    <location>
        <begin position="135"/>
        <end position="256"/>
    </location>
</feature>
<evidence type="ECO:0000259" key="4">
    <source>
        <dbReference type="Pfam" id="PF02747"/>
    </source>
</evidence>
<dbReference type="GO" id="GO:0006275">
    <property type="term" value="P:regulation of DNA replication"/>
    <property type="evidence" value="ECO:0007669"/>
    <property type="project" value="InterPro"/>
</dbReference>
<dbReference type="HAMAP" id="MF_00317">
    <property type="entry name" value="DNApol_clamp_arch"/>
    <property type="match status" value="1"/>
</dbReference>
<dbReference type="EMBL" id="MN739030">
    <property type="protein sequence ID" value="QHT36068.1"/>
    <property type="molecule type" value="Genomic_DNA"/>
</dbReference>
<evidence type="ECO:0000313" key="5">
    <source>
        <dbReference type="EMBL" id="QHT36068.1"/>
    </source>
</evidence>
<organism evidence="5">
    <name type="scientific">viral metagenome</name>
    <dbReference type="NCBI Taxonomy" id="1070528"/>
    <lineage>
        <taxon>unclassified sequences</taxon>
        <taxon>metagenomes</taxon>
        <taxon>organismal metagenomes</taxon>
    </lineage>
</organism>
<dbReference type="InterPro" id="IPR022649">
    <property type="entry name" value="Pr_cel_nuc_antig_C"/>
</dbReference>
<dbReference type="AlphaFoldDB" id="A0A6C0F3F8"/>
<evidence type="ECO:0000259" key="3">
    <source>
        <dbReference type="Pfam" id="PF00705"/>
    </source>
</evidence>
<dbReference type="PANTHER" id="PTHR11352:SF0">
    <property type="entry name" value="PROLIFERATING CELL NUCLEAR ANTIGEN"/>
    <property type="match status" value="1"/>
</dbReference>
<reference evidence="5" key="1">
    <citation type="journal article" date="2020" name="Nature">
        <title>Giant virus diversity and host interactions through global metagenomics.</title>
        <authorList>
            <person name="Schulz F."/>
            <person name="Roux S."/>
            <person name="Paez-Espino D."/>
            <person name="Jungbluth S."/>
            <person name="Walsh D.A."/>
            <person name="Denef V.J."/>
            <person name="McMahon K.D."/>
            <person name="Konstantinidis K.T."/>
            <person name="Eloe-Fadrosh E.A."/>
            <person name="Kyrpides N.C."/>
            <person name="Woyke T."/>
        </authorList>
    </citation>
    <scope>NUCLEOTIDE SEQUENCE</scope>
    <source>
        <strain evidence="5">GVMAG-M-3300009182-46</strain>
    </source>
</reference>
<dbReference type="Gene3D" id="3.70.10.10">
    <property type="match status" value="1"/>
</dbReference>
<keyword evidence="2" id="KW-0238">DNA-binding</keyword>
<dbReference type="GO" id="GO:0030337">
    <property type="term" value="F:DNA polymerase processivity factor activity"/>
    <property type="evidence" value="ECO:0007669"/>
    <property type="project" value="InterPro"/>
</dbReference>
<feature type="domain" description="Proliferating cell nuclear antigen PCNA N-terminal" evidence="3">
    <location>
        <begin position="17"/>
        <end position="129"/>
    </location>
</feature>
<dbReference type="GO" id="GO:0003677">
    <property type="term" value="F:DNA binding"/>
    <property type="evidence" value="ECO:0007669"/>
    <property type="project" value="UniProtKB-KW"/>
</dbReference>
<dbReference type="InterPro" id="IPR000730">
    <property type="entry name" value="Pr_cel_nuc_antig"/>
</dbReference>
<dbReference type="InterPro" id="IPR022648">
    <property type="entry name" value="Pr_cel_nuc_antig_N"/>
</dbReference>
<dbReference type="Pfam" id="PF02747">
    <property type="entry name" value="PCNA_C"/>
    <property type="match status" value="1"/>
</dbReference>
<sequence length="257" mass="29287">MKFSISEKPKKDTFIALFQLLKGCTNAIKLIFNPDYIYIQGMDKSHVCLFDIKIVASWFASYELDDEDKQELCIDVNSFSTILSINQDSNTMIVHHENEDDALCIDFINEKNIKGEFNRHFHMPLVDVEMDLLHIPDVEYDAEFTVNSKKICEIISQLTLFGDTMEIKCTEETIDLISSGVLGKMLVNIPIDDLAEYGINEGETVELAYSISYIHKMCATTKLAGEMSFSISASYPMRIKYDLGNESYVTFYLAPKI</sequence>
<dbReference type="PRINTS" id="PR00339">
    <property type="entry name" value="PCNACYCLIN"/>
</dbReference>
<accession>A0A6C0F3F8</accession>
<dbReference type="InterPro" id="IPR046938">
    <property type="entry name" value="DNA_clamp_sf"/>
</dbReference>
<protein>
    <recommendedName>
        <fullName evidence="6">Proliferating cell nuclear antigen PCNA N-terminal domain-containing protein</fullName>
    </recommendedName>
</protein>
<dbReference type="NCBIfam" id="TIGR00590">
    <property type="entry name" value="pcna"/>
    <property type="match status" value="1"/>
</dbReference>
<dbReference type="SUPFAM" id="SSF55979">
    <property type="entry name" value="DNA clamp"/>
    <property type="match status" value="2"/>
</dbReference>
<evidence type="ECO:0000256" key="2">
    <source>
        <dbReference type="ARBA" id="ARBA00023125"/>
    </source>
</evidence>
<comment type="similarity">
    <text evidence="1">Belongs to the PCNA family.</text>
</comment>
<dbReference type="PANTHER" id="PTHR11352">
    <property type="entry name" value="PROLIFERATING CELL NUCLEAR ANTIGEN"/>
    <property type="match status" value="1"/>
</dbReference>